<keyword evidence="2" id="KW-0238">DNA-binding</keyword>
<keyword evidence="3" id="KW-0804">Transcription</keyword>
<proteinExistence type="predicted"/>
<dbReference type="EMBL" id="MDEO01000032">
    <property type="protein sequence ID" value="OCX17527.1"/>
    <property type="molecule type" value="Genomic_DNA"/>
</dbReference>
<dbReference type="OrthoDB" id="9800350at2"/>
<accession>A0A1C2DRY7</accession>
<evidence type="ECO:0000256" key="1">
    <source>
        <dbReference type="ARBA" id="ARBA00023015"/>
    </source>
</evidence>
<dbReference type="InterPro" id="IPR036390">
    <property type="entry name" value="WH_DNA-bd_sf"/>
</dbReference>
<dbReference type="RefSeq" id="WP_024925122.1">
    <property type="nucleotide sequence ID" value="NZ_MDEO01000032.1"/>
</dbReference>
<comment type="caution">
    <text evidence="5">The sequence shown here is derived from an EMBL/GenBank/DDBJ whole genome shotgun (WGS) entry which is preliminary data.</text>
</comment>
<dbReference type="PROSITE" id="PS51118">
    <property type="entry name" value="HTH_HXLR"/>
    <property type="match status" value="1"/>
</dbReference>
<keyword evidence="1" id="KW-0805">Transcription regulation</keyword>
<gene>
    <name evidence="5" type="ORF">QV13_12255</name>
</gene>
<name>A0A1C2DRY7_9HYPH</name>
<dbReference type="Gene3D" id="1.10.10.10">
    <property type="entry name" value="Winged helix-like DNA-binding domain superfamily/Winged helix DNA-binding domain"/>
    <property type="match status" value="1"/>
</dbReference>
<dbReference type="InterPro" id="IPR002577">
    <property type="entry name" value="HTH_HxlR"/>
</dbReference>
<dbReference type="Proteomes" id="UP000094412">
    <property type="component" value="Unassembled WGS sequence"/>
</dbReference>
<sequence length="129" mass="14843">MINSTSDRSEDEDRVVHELFADKWTILVLQAIYRAESALRFNVLKRQLVGITQKTLTQSLRRLERNGLISRRLVDTAPPGVEYSVTDLGRSVRTLLNAIHHWTHDNADQITRAQHLFDQKQPKPSNGAW</sequence>
<organism evidence="5 6">
    <name type="scientific">Mesorhizobium hungaricum</name>
    <dbReference type="NCBI Taxonomy" id="1566387"/>
    <lineage>
        <taxon>Bacteria</taxon>
        <taxon>Pseudomonadati</taxon>
        <taxon>Pseudomonadota</taxon>
        <taxon>Alphaproteobacteria</taxon>
        <taxon>Hyphomicrobiales</taxon>
        <taxon>Phyllobacteriaceae</taxon>
        <taxon>Mesorhizobium</taxon>
    </lineage>
</organism>
<dbReference type="Pfam" id="PF01638">
    <property type="entry name" value="HxlR"/>
    <property type="match status" value="1"/>
</dbReference>
<dbReference type="STRING" id="1566387.QV13_12255"/>
<evidence type="ECO:0000256" key="3">
    <source>
        <dbReference type="ARBA" id="ARBA00023163"/>
    </source>
</evidence>
<evidence type="ECO:0000259" key="4">
    <source>
        <dbReference type="PROSITE" id="PS51118"/>
    </source>
</evidence>
<keyword evidence="6" id="KW-1185">Reference proteome</keyword>
<evidence type="ECO:0000313" key="6">
    <source>
        <dbReference type="Proteomes" id="UP000094412"/>
    </source>
</evidence>
<reference evidence="5 6" key="1">
    <citation type="submission" date="2016-08" db="EMBL/GenBank/DDBJ databases">
        <title>Whole genome sequence of Mesorhizobium sp. strain UASWS1009 isolated from industrial sewage.</title>
        <authorList>
            <person name="Crovadore J."/>
            <person name="Calmin G."/>
            <person name="Chablais R."/>
            <person name="Cochard B."/>
            <person name="Lefort F."/>
        </authorList>
    </citation>
    <scope>NUCLEOTIDE SEQUENCE [LARGE SCALE GENOMIC DNA]</scope>
    <source>
        <strain evidence="5 6">UASWS1009</strain>
    </source>
</reference>
<dbReference type="PANTHER" id="PTHR33204:SF18">
    <property type="entry name" value="TRANSCRIPTIONAL REGULATORY PROTEIN"/>
    <property type="match status" value="1"/>
</dbReference>
<dbReference type="SUPFAM" id="SSF46785">
    <property type="entry name" value="Winged helix' DNA-binding domain"/>
    <property type="match status" value="1"/>
</dbReference>
<protein>
    <recommendedName>
        <fullName evidence="4">HTH hxlR-type domain-containing protein</fullName>
    </recommendedName>
</protein>
<dbReference type="GO" id="GO:0003677">
    <property type="term" value="F:DNA binding"/>
    <property type="evidence" value="ECO:0007669"/>
    <property type="project" value="UniProtKB-KW"/>
</dbReference>
<evidence type="ECO:0000313" key="5">
    <source>
        <dbReference type="EMBL" id="OCX17527.1"/>
    </source>
</evidence>
<dbReference type="AlphaFoldDB" id="A0A1C2DRY7"/>
<evidence type="ECO:0000256" key="2">
    <source>
        <dbReference type="ARBA" id="ARBA00023125"/>
    </source>
</evidence>
<dbReference type="PANTHER" id="PTHR33204">
    <property type="entry name" value="TRANSCRIPTIONAL REGULATOR, MARR FAMILY"/>
    <property type="match status" value="1"/>
</dbReference>
<feature type="domain" description="HTH hxlR-type" evidence="4">
    <location>
        <begin position="9"/>
        <end position="111"/>
    </location>
</feature>
<dbReference type="InterPro" id="IPR036388">
    <property type="entry name" value="WH-like_DNA-bd_sf"/>
</dbReference>